<name>A0A5N7A6U9_9EURO</name>
<dbReference type="PROSITE" id="PS00463">
    <property type="entry name" value="ZN2_CY6_FUNGAL_1"/>
    <property type="match status" value="1"/>
</dbReference>
<dbReference type="GO" id="GO:0008270">
    <property type="term" value="F:zinc ion binding"/>
    <property type="evidence" value="ECO:0007669"/>
    <property type="project" value="InterPro"/>
</dbReference>
<keyword evidence="2" id="KW-0238">DNA-binding</keyword>
<organism evidence="6 7">
    <name type="scientific">Aspergillus caelatus</name>
    <dbReference type="NCBI Taxonomy" id="61420"/>
    <lineage>
        <taxon>Eukaryota</taxon>
        <taxon>Fungi</taxon>
        <taxon>Dikarya</taxon>
        <taxon>Ascomycota</taxon>
        <taxon>Pezizomycotina</taxon>
        <taxon>Eurotiomycetes</taxon>
        <taxon>Eurotiomycetidae</taxon>
        <taxon>Eurotiales</taxon>
        <taxon>Aspergillaceae</taxon>
        <taxon>Aspergillus</taxon>
        <taxon>Aspergillus subgen. Circumdati</taxon>
    </lineage>
</organism>
<keyword evidence="4" id="KW-0539">Nucleus</keyword>
<keyword evidence="7" id="KW-1185">Reference proteome</keyword>
<dbReference type="GO" id="GO:0000981">
    <property type="term" value="F:DNA-binding transcription factor activity, RNA polymerase II-specific"/>
    <property type="evidence" value="ECO:0007669"/>
    <property type="project" value="InterPro"/>
</dbReference>
<dbReference type="Proteomes" id="UP000326268">
    <property type="component" value="Unassembled WGS sequence"/>
</dbReference>
<dbReference type="InterPro" id="IPR001138">
    <property type="entry name" value="Zn2Cys6_DnaBD"/>
</dbReference>
<evidence type="ECO:0000313" key="7">
    <source>
        <dbReference type="Proteomes" id="UP000326268"/>
    </source>
</evidence>
<dbReference type="Pfam" id="PF00172">
    <property type="entry name" value="Zn_clus"/>
    <property type="match status" value="1"/>
</dbReference>
<dbReference type="RefSeq" id="XP_031928662.1">
    <property type="nucleotide sequence ID" value="XM_032070248.1"/>
</dbReference>
<dbReference type="InterPro" id="IPR036864">
    <property type="entry name" value="Zn2-C6_fun-type_DNA-bd_sf"/>
</dbReference>
<dbReference type="InterPro" id="IPR053178">
    <property type="entry name" value="Osmoadaptation_assoc"/>
</dbReference>
<dbReference type="PANTHER" id="PTHR38111:SF9">
    <property type="entry name" value="ZN(2)-C6 FUNGAL-TYPE DOMAIN-CONTAINING PROTEIN"/>
    <property type="match status" value="1"/>
</dbReference>
<dbReference type="SUPFAM" id="SSF57701">
    <property type="entry name" value="Zn2/Cys6 DNA-binding domain"/>
    <property type="match status" value="1"/>
</dbReference>
<evidence type="ECO:0000256" key="3">
    <source>
        <dbReference type="ARBA" id="ARBA00023163"/>
    </source>
</evidence>
<keyword evidence="1" id="KW-0805">Transcription regulation</keyword>
<dbReference type="Gene3D" id="4.10.240.10">
    <property type="entry name" value="Zn(2)-C6 fungal-type DNA-binding domain"/>
    <property type="match status" value="1"/>
</dbReference>
<protein>
    <recommendedName>
        <fullName evidence="5">Zn(2)-C6 fungal-type domain-containing protein</fullName>
    </recommendedName>
</protein>
<sequence length="251" mass="27626">MVGVPHSTGCESCRKRKKKCDNRAPACTACVASGRICPGYQKEYKFINENTSLLAHYRKKKYLLEEIGADPDETVALSRSARNHTYRTVCSYEWICWPLVSDREHDGANLVYILQDPTSQMVFPLRSHGGFYQYIPSRLGRNVALDSAVACLCTVYANLLAADGTISKDAWRKYAQSIGALRLCLDDLERCFQSETIYCSGYELATAVLSRTASLAGVLAGHGRDCIDTYKSGVCSTIEALRLAGGYSSAS</sequence>
<accession>A0A5N7A6U9</accession>
<evidence type="ECO:0000256" key="1">
    <source>
        <dbReference type="ARBA" id="ARBA00023015"/>
    </source>
</evidence>
<reference evidence="6 7" key="1">
    <citation type="submission" date="2019-04" db="EMBL/GenBank/DDBJ databases">
        <title>Friends and foes A comparative genomics studyof 23 Aspergillus species from section Flavi.</title>
        <authorList>
            <consortium name="DOE Joint Genome Institute"/>
            <person name="Kjaerbolling I."/>
            <person name="Vesth T."/>
            <person name="Frisvad J.C."/>
            <person name="Nybo J.L."/>
            <person name="Theobald S."/>
            <person name="Kildgaard S."/>
            <person name="Isbrandt T."/>
            <person name="Kuo A."/>
            <person name="Sato A."/>
            <person name="Lyhne E.K."/>
            <person name="Kogle M.E."/>
            <person name="Wiebenga A."/>
            <person name="Kun R.S."/>
            <person name="Lubbers R.J."/>
            <person name="Makela M.R."/>
            <person name="Barry K."/>
            <person name="Chovatia M."/>
            <person name="Clum A."/>
            <person name="Daum C."/>
            <person name="Haridas S."/>
            <person name="He G."/>
            <person name="LaButti K."/>
            <person name="Lipzen A."/>
            <person name="Mondo S."/>
            <person name="Riley R."/>
            <person name="Salamov A."/>
            <person name="Simmons B.A."/>
            <person name="Magnuson J.K."/>
            <person name="Henrissat B."/>
            <person name="Mortensen U.H."/>
            <person name="Larsen T.O."/>
            <person name="Devries R.P."/>
            <person name="Grigoriev I.V."/>
            <person name="Machida M."/>
            <person name="Baker S.E."/>
            <person name="Andersen M.R."/>
        </authorList>
    </citation>
    <scope>NUCLEOTIDE SEQUENCE [LARGE SCALE GENOMIC DNA]</scope>
    <source>
        <strain evidence="6 7">CBS 763.97</strain>
    </source>
</reference>
<gene>
    <name evidence="6" type="ORF">BDV27DRAFT_144338</name>
</gene>
<dbReference type="CDD" id="cd00067">
    <property type="entry name" value="GAL4"/>
    <property type="match status" value="1"/>
</dbReference>
<dbReference type="EMBL" id="ML737628">
    <property type="protein sequence ID" value="KAE8365581.1"/>
    <property type="molecule type" value="Genomic_DNA"/>
</dbReference>
<feature type="domain" description="Zn(2)-C6 fungal-type" evidence="5">
    <location>
        <begin position="9"/>
        <end position="37"/>
    </location>
</feature>
<evidence type="ECO:0000256" key="2">
    <source>
        <dbReference type="ARBA" id="ARBA00023125"/>
    </source>
</evidence>
<dbReference type="AlphaFoldDB" id="A0A5N7A6U9"/>
<dbReference type="OrthoDB" id="5429770at2759"/>
<evidence type="ECO:0000259" key="5">
    <source>
        <dbReference type="PROSITE" id="PS50048"/>
    </source>
</evidence>
<proteinExistence type="predicted"/>
<dbReference type="SMART" id="SM00066">
    <property type="entry name" value="GAL4"/>
    <property type="match status" value="1"/>
</dbReference>
<dbReference type="GO" id="GO:0009893">
    <property type="term" value="P:positive regulation of metabolic process"/>
    <property type="evidence" value="ECO:0007669"/>
    <property type="project" value="UniProtKB-ARBA"/>
</dbReference>
<keyword evidence="3" id="KW-0804">Transcription</keyword>
<dbReference type="GeneID" id="43654694"/>
<dbReference type="PROSITE" id="PS50048">
    <property type="entry name" value="ZN2_CY6_FUNGAL_2"/>
    <property type="match status" value="1"/>
</dbReference>
<dbReference type="PANTHER" id="PTHR38111">
    <property type="entry name" value="ZN(2)-C6 FUNGAL-TYPE DOMAIN-CONTAINING PROTEIN-RELATED"/>
    <property type="match status" value="1"/>
</dbReference>
<evidence type="ECO:0000313" key="6">
    <source>
        <dbReference type="EMBL" id="KAE8365581.1"/>
    </source>
</evidence>
<dbReference type="GO" id="GO:0003677">
    <property type="term" value="F:DNA binding"/>
    <property type="evidence" value="ECO:0007669"/>
    <property type="project" value="UniProtKB-KW"/>
</dbReference>
<evidence type="ECO:0000256" key="4">
    <source>
        <dbReference type="ARBA" id="ARBA00023242"/>
    </source>
</evidence>